<evidence type="ECO:0000313" key="3">
    <source>
        <dbReference type="EMBL" id="EMD88323.1"/>
    </source>
</evidence>
<keyword evidence="4" id="KW-1185">Reference proteome</keyword>
<evidence type="ECO:0000256" key="1">
    <source>
        <dbReference type="SAM" id="MobiDB-lite"/>
    </source>
</evidence>
<dbReference type="EMBL" id="KB445581">
    <property type="protein sequence ID" value="EMD88323.1"/>
    <property type="molecule type" value="Genomic_DNA"/>
</dbReference>
<dbReference type="PANTHER" id="PTHR40623:SF2">
    <property type="entry name" value="INTEGRAL MEMBRANE PROTEIN"/>
    <property type="match status" value="1"/>
</dbReference>
<dbReference type="HOGENOM" id="CLU_156962_0_0_1"/>
<accession>M2UK13</accession>
<feature type="region of interest" description="Disordered" evidence="1">
    <location>
        <begin position="103"/>
        <end position="134"/>
    </location>
</feature>
<feature type="non-terminal residue" evidence="3">
    <location>
        <position position="134"/>
    </location>
</feature>
<proteinExistence type="predicted"/>
<dbReference type="AlphaFoldDB" id="M2UK13"/>
<gene>
    <name evidence="3" type="ORF">COCHEDRAFT_1227496</name>
</gene>
<evidence type="ECO:0000313" key="4">
    <source>
        <dbReference type="Proteomes" id="UP000016936"/>
    </source>
</evidence>
<protein>
    <submittedName>
        <fullName evidence="3">Uncharacterized protein</fullName>
    </submittedName>
</protein>
<name>M2UK13_COCH5</name>
<keyword evidence="2" id="KW-0812">Transmembrane</keyword>
<dbReference type="STRING" id="701091.M2UK13"/>
<keyword evidence="2" id="KW-0472">Membrane</keyword>
<dbReference type="OMA" id="NSWALWQ"/>
<sequence length="134" mass="14942">MAFGASDNGVFFTSWELWQKMTFVLACGIVLTIFIGFIKLAFDKRKLRKYSKVDKGKRAQSPEMLEAQPVTQVNEDAKDEIPFGIRAIQSGIEVDGVWISRTNTPVGSSRNSVMSDKFPRTNSQLELPQPVAQG</sequence>
<reference evidence="4" key="2">
    <citation type="journal article" date="2013" name="PLoS Genet.">
        <title>Comparative genome structure, secondary metabolite, and effector coding capacity across Cochliobolus pathogens.</title>
        <authorList>
            <person name="Condon B.J."/>
            <person name="Leng Y."/>
            <person name="Wu D."/>
            <person name="Bushley K.E."/>
            <person name="Ohm R.A."/>
            <person name="Otillar R."/>
            <person name="Martin J."/>
            <person name="Schackwitz W."/>
            <person name="Grimwood J."/>
            <person name="MohdZainudin N."/>
            <person name="Xue C."/>
            <person name="Wang R."/>
            <person name="Manning V.A."/>
            <person name="Dhillon B."/>
            <person name="Tu Z.J."/>
            <person name="Steffenson B.J."/>
            <person name="Salamov A."/>
            <person name="Sun H."/>
            <person name="Lowry S."/>
            <person name="LaButti K."/>
            <person name="Han J."/>
            <person name="Copeland A."/>
            <person name="Lindquist E."/>
            <person name="Barry K."/>
            <person name="Schmutz J."/>
            <person name="Baker S.E."/>
            <person name="Ciuffetti L.M."/>
            <person name="Grigoriev I.V."/>
            <person name="Zhong S."/>
            <person name="Turgeon B.G."/>
        </authorList>
    </citation>
    <scope>NUCLEOTIDE SEQUENCE [LARGE SCALE GENOMIC DNA]</scope>
    <source>
        <strain evidence="4">C5 / ATCC 48332 / race O</strain>
    </source>
</reference>
<reference evidence="3 4" key="1">
    <citation type="journal article" date="2012" name="PLoS Pathog.">
        <title>Diverse lifestyles and strategies of plant pathogenesis encoded in the genomes of eighteen Dothideomycetes fungi.</title>
        <authorList>
            <person name="Ohm R.A."/>
            <person name="Feau N."/>
            <person name="Henrissat B."/>
            <person name="Schoch C.L."/>
            <person name="Horwitz B.A."/>
            <person name="Barry K.W."/>
            <person name="Condon B.J."/>
            <person name="Copeland A.C."/>
            <person name="Dhillon B."/>
            <person name="Glaser F."/>
            <person name="Hesse C.N."/>
            <person name="Kosti I."/>
            <person name="LaButti K."/>
            <person name="Lindquist E.A."/>
            <person name="Lucas S."/>
            <person name="Salamov A.A."/>
            <person name="Bradshaw R.E."/>
            <person name="Ciuffetti L."/>
            <person name="Hamelin R.C."/>
            <person name="Kema G.H.J."/>
            <person name="Lawrence C."/>
            <person name="Scott J.A."/>
            <person name="Spatafora J.W."/>
            <person name="Turgeon B.G."/>
            <person name="de Wit P.J.G.M."/>
            <person name="Zhong S."/>
            <person name="Goodwin S.B."/>
            <person name="Grigoriev I.V."/>
        </authorList>
    </citation>
    <scope>NUCLEOTIDE SEQUENCE [LARGE SCALE GENOMIC DNA]</scope>
    <source>
        <strain evidence="4">C5 / ATCC 48332 / race O</strain>
    </source>
</reference>
<dbReference type="eggNOG" id="ENOG502S92A">
    <property type="taxonomic scope" value="Eukaryota"/>
</dbReference>
<dbReference type="OrthoDB" id="5426165at2759"/>
<keyword evidence="2" id="KW-1133">Transmembrane helix</keyword>
<dbReference type="PANTHER" id="PTHR40623">
    <property type="entry name" value="INTEGRAL MEMBRANE PROTEIN"/>
    <property type="match status" value="1"/>
</dbReference>
<dbReference type="Proteomes" id="UP000016936">
    <property type="component" value="Unassembled WGS sequence"/>
</dbReference>
<feature type="transmembrane region" description="Helical" evidence="2">
    <location>
        <begin position="21"/>
        <end position="42"/>
    </location>
</feature>
<organism evidence="3 4">
    <name type="scientific">Cochliobolus heterostrophus (strain C5 / ATCC 48332 / race O)</name>
    <name type="common">Southern corn leaf blight fungus</name>
    <name type="synonym">Bipolaris maydis</name>
    <dbReference type="NCBI Taxonomy" id="701091"/>
    <lineage>
        <taxon>Eukaryota</taxon>
        <taxon>Fungi</taxon>
        <taxon>Dikarya</taxon>
        <taxon>Ascomycota</taxon>
        <taxon>Pezizomycotina</taxon>
        <taxon>Dothideomycetes</taxon>
        <taxon>Pleosporomycetidae</taxon>
        <taxon>Pleosporales</taxon>
        <taxon>Pleosporineae</taxon>
        <taxon>Pleosporaceae</taxon>
        <taxon>Bipolaris</taxon>
    </lineage>
</organism>
<evidence type="ECO:0000256" key="2">
    <source>
        <dbReference type="SAM" id="Phobius"/>
    </source>
</evidence>
<feature type="compositionally biased region" description="Polar residues" evidence="1">
    <location>
        <begin position="103"/>
        <end position="126"/>
    </location>
</feature>